<feature type="region of interest" description="Disordered" evidence="1">
    <location>
        <begin position="56"/>
        <end position="76"/>
    </location>
</feature>
<organism evidence="2 3">
    <name type="scientific">Emergomyces africanus</name>
    <dbReference type="NCBI Taxonomy" id="1955775"/>
    <lineage>
        <taxon>Eukaryota</taxon>
        <taxon>Fungi</taxon>
        <taxon>Dikarya</taxon>
        <taxon>Ascomycota</taxon>
        <taxon>Pezizomycotina</taxon>
        <taxon>Eurotiomycetes</taxon>
        <taxon>Eurotiomycetidae</taxon>
        <taxon>Onygenales</taxon>
        <taxon>Ajellomycetaceae</taxon>
        <taxon>Emergomyces</taxon>
    </lineage>
</organism>
<evidence type="ECO:0000256" key="1">
    <source>
        <dbReference type="SAM" id="MobiDB-lite"/>
    </source>
</evidence>
<evidence type="ECO:0000313" key="3">
    <source>
        <dbReference type="Proteomes" id="UP000091918"/>
    </source>
</evidence>
<comment type="caution">
    <text evidence="2">The sequence shown here is derived from an EMBL/GenBank/DDBJ whole genome shotgun (WGS) entry which is preliminary data.</text>
</comment>
<keyword evidence="3" id="KW-1185">Reference proteome</keyword>
<accession>A0A1B7NNJ1</accession>
<dbReference type="EMBL" id="LGUA01001680">
    <property type="protein sequence ID" value="OAX78197.1"/>
    <property type="molecule type" value="Genomic_DNA"/>
</dbReference>
<dbReference type="AlphaFoldDB" id="A0A1B7NNJ1"/>
<protein>
    <submittedName>
        <fullName evidence="2">Uncharacterized protein</fullName>
    </submittedName>
</protein>
<proteinExistence type="predicted"/>
<dbReference type="Proteomes" id="UP000091918">
    <property type="component" value="Unassembled WGS sequence"/>
</dbReference>
<evidence type="ECO:0000313" key="2">
    <source>
        <dbReference type="EMBL" id="OAX78197.1"/>
    </source>
</evidence>
<gene>
    <name evidence="2" type="ORF">ACJ72_07497</name>
</gene>
<reference evidence="2 3" key="1">
    <citation type="submission" date="2015-07" db="EMBL/GenBank/DDBJ databases">
        <title>Emmonsia species relationships and genome sequence.</title>
        <authorList>
            <person name="Cuomo C.A."/>
            <person name="Schwartz I.S."/>
            <person name="Kenyon C."/>
            <person name="de Hoog G.S."/>
            <person name="Govender N.P."/>
            <person name="Botha A."/>
            <person name="Moreno L."/>
            <person name="de Vries M."/>
            <person name="Munoz J.F."/>
            <person name="Stielow J.B."/>
        </authorList>
    </citation>
    <scope>NUCLEOTIDE SEQUENCE [LARGE SCALE GENOMIC DNA]</scope>
    <source>
        <strain evidence="2 3">CBS 136260</strain>
    </source>
</reference>
<sequence>MSTVIKFLINKLVVVIRRRLGFYRLQQIGGGVGLMRGPPAKSALDASNGVLGYIKLPTRDPSGRREHGHGHLGSTVMRLNHSAKKDALSDKEFPS</sequence>
<name>A0A1B7NNJ1_9EURO</name>